<dbReference type="AlphaFoldDB" id="A0A2M8L6L5"/>
<dbReference type="InterPro" id="IPR043712">
    <property type="entry name" value="DUF5652"/>
</dbReference>
<accession>A0A2M8L6L5</accession>
<feature type="non-terminal residue" evidence="3">
    <location>
        <position position="72"/>
    </location>
</feature>
<comment type="caution">
    <text evidence="3">The sequence shown here is derived from an EMBL/GenBank/DDBJ whole genome shotgun (WGS) entry which is preliminary data.</text>
</comment>
<dbReference type="Pfam" id="PF18893">
    <property type="entry name" value="DUF5652"/>
    <property type="match status" value="1"/>
</dbReference>
<name>A0A2M8L6L5_9BACT</name>
<protein>
    <recommendedName>
        <fullName evidence="2">DUF5652 domain-containing protein</fullName>
    </recommendedName>
</protein>
<feature type="transmembrane region" description="Helical" evidence="1">
    <location>
        <begin position="37"/>
        <end position="58"/>
    </location>
</feature>
<proteinExistence type="predicted"/>
<sequence length="72" mass="8585">MNNFLTAGNPQMYLFLVWSLGWKGWALWRASKNSQRFWYLAMLVINTVGLVEIIYLVFFQKQGRLWEKIVAK</sequence>
<organism evidence="3 4">
    <name type="scientific">Candidatus Shapirobacteria bacterium CG10_big_fil_rev_8_21_14_0_10_48_15</name>
    <dbReference type="NCBI Taxonomy" id="1974484"/>
    <lineage>
        <taxon>Bacteria</taxon>
        <taxon>Candidatus Shapironibacteriota</taxon>
    </lineage>
</organism>
<evidence type="ECO:0000259" key="2">
    <source>
        <dbReference type="Pfam" id="PF18893"/>
    </source>
</evidence>
<keyword evidence="1" id="KW-0812">Transmembrane</keyword>
<feature type="domain" description="DUF5652" evidence="2">
    <location>
        <begin position="5"/>
        <end position="64"/>
    </location>
</feature>
<keyword evidence="1" id="KW-0472">Membrane</keyword>
<evidence type="ECO:0000313" key="4">
    <source>
        <dbReference type="Proteomes" id="UP000231579"/>
    </source>
</evidence>
<reference evidence="4" key="1">
    <citation type="submission" date="2017-09" db="EMBL/GenBank/DDBJ databases">
        <title>Depth-based differentiation of microbial function through sediment-hosted aquifers and enrichment of novel symbionts in the deep terrestrial subsurface.</title>
        <authorList>
            <person name="Probst A.J."/>
            <person name="Ladd B."/>
            <person name="Jarett J.K."/>
            <person name="Geller-Mcgrath D.E."/>
            <person name="Sieber C.M.K."/>
            <person name="Emerson J.B."/>
            <person name="Anantharaman K."/>
            <person name="Thomas B.C."/>
            <person name="Malmstrom R."/>
            <person name="Stieglmeier M."/>
            <person name="Klingl A."/>
            <person name="Woyke T."/>
            <person name="Ryan C.M."/>
            <person name="Banfield J.F."/>
        </authorList>
    </citation>
    <scope>NUCLEOTIDE SEQUENCE [LARGE SCALE GENOMIC DNA]</scope>
</reference>
<gene>
    <name evidence="3" type="ORF">COU97_02760</name>
</gene>
<evidence type="ECO:0000313" key="3">
    <source>
        <dbReference type="EMBL" id="PJE69894.1"/>
    </source>
</evidence>
<dbReference type="Proteomes" id="UP000231579">
    <property type="component" value="Unassembled WGS sequence"/>
</dbReference>
<keyword evidence="1" id="KW-1133">Transmembrane helix</keyword>
<evidence type="ECO:0000256" key="1">
    <source>
        <dbReference type="SAM" id="Phobius"/>
    </source>
</evidence>
<dbReference type="EMBL" id="PFEM01000037">
    <property type="protein sequence ID" value="PJE69894.1"/>
    <property type="molecule type" value="Genomic_DNA"/>
</dbReference>